<evidence type="ECO:0000313" key="3">
    <source>
        <dbReference type="Proteomes" id="UP000006023"/>
    </source>
</evidence>
<sequence>MPGPRGDPFGRRVGKTHTRRVGTILASTVLAWDGDQLIGQHHTDHGTGDQRSTVWTYHPGTDQPLTQHTTTSRSGSGGSGGDVRSWSQSRIDTEFHAIIADLADAPTELLDPHTGQVTGRASSTLWGATVWSGTGTDLRFAGQQYDRESGLHYNHHRHYNPHTATYTSADPLGVAPNPATATAYVHNPLTWIDPLGLNRNHVGNNDKGDRPGGFPDRHAEGRRDAAGNNLKGGLPRDRHGNPIPDSPYPHSQLGIAHGRRDTYPVAREFDRDGNIVKDIHWTDHGRPMEHTNPHQHRYEPNPTGGTPKHPGPEPLIMP</sequence>
<dbReference type="Proteomes" id="UP000006023">
    <property type="component" value="Unassembled WGS sequence"/>
</dbReference>
<comment type="caution">
    <text evidence="2">The sequence shown here is derived from an EMBL/GenBank/DDBJ whole genome shotgun (WGS) entry which is preliminary data.</text>
</comment>
<proteinExistence type="predicted"/>
<evidence type="ECO:0000313" key="2">
    <source>
        <dbReference type="EMBL" id="GAB03948.1"/>
    </source>
</evidence>
<dbReference type="eggNOG" id="COG3209">
    <property type="taxonomic scope" value="Bacteria"/>
</dbReference>
<dbReference type="AlphaFoldDB" id="G7GK23"/>
<name>G7GK23_9ACTN</name>
<feature type="region of interest" description="Disordered" evidence="1">
    <location>
        <begin position="41"/>
        <end position="86"/>
    </location>
</feature>
<feature type="region of interest" description="Disordered" evidence="1">
    <location>
        <begin position="283"/>
        <end position="318"/>
    </location>
</feature>
<evidence type="ECO:0000256" key="1">
    <source>
        <dbReference type="SAM" id="MobiDB-lite"/>
    </source>
</evidence>
<dbReference type="STRING" id="1075090.GOAMR_08_00030"/>
<dbReference type="EMBL" id="BAED01000008">
    <property type="protein sequence ID" value="GAB03948.1"/>
    <property type="molecule type" value="Genomic_DNA"/>
</dbReference>
<reference evidence="2 3" key="1">
    <citation type="submission" date="2011-11" db="EMBL/GenBank/DDBJ databases">
        <title>Whole genome shotgun sequence of Gordonia amarae NBRC 15530.</title>
        <authorList>
            <person name="Takarada H."/>
            <person name="Hosoyama A."/>
            <person name="Tsuchikane K."/>
            <person name="Katsumata H."/>
            <person name="Yamazaki S."/>
            <person name="Fujita N."/>
        </authorList>
    </citation>
    <scope>NUCLEOTIDE SEQUENCE [LARGE SCALE GENOMIC DNA]</scope>
    <source>
        <strain evidence="2 3">NBRC 15530</strain>
    </source>
</reference>
<dbReference type="InterPro" id="IPR050708">
    <property type="entry name" value="T6SS_VgrG/RHS"/>
</dbReference>
<dbReference type="NCBIfam" id="TIGR03696">
    <property type="entry name" value="Rhs_assc_core"/>
    <property type="match status" value="1"/>
</dbReference>
<protein>
    <recommendedName>
        <fullName evidence="4">Rhs family protein</fullName>
    </recommendedName>
</protein>
<accession>G7GK23</accession>
<feature type="compositionally biased region" description="Basic and acidic residues" evidence="1">
    <location>
        <begin position="204"/>
        <end position="225"/>
    </location>
</feature>
<organism evidence="2 3">
    <name type="scientific">Gordonia amarae NBRC 15530</name>
    <dbReference type="NCBI Taxonomy" id="1075090"/>
    <lineage>
        <taxon>Bacteria</taxon>
        <taxon>Bacillati</taxon>
        <taxon>Actinomycetota</taxon>
        <taxon>Actinomycetes</taxon>
        <taxon>Mycobacteriales</taxon>
        <taxon>Gordoniaceae</taxon>
        <taxon>Gordonia</taxon>
    </lineage>
</organism>
<dbReference type="PANTHER" id="PTHR32305:SF15">
    <property type="entry name" value="PROTEIN RHSA-RELATED"/>
    <property type="match status" value="1"/>
</dbReference>
<dbReference type="PANTHER" id="PTHR32305">
    <property type="match status" value="1"/>
</dbReference>
<dbReference type="InterPro" id="IPR022385">
    <property type="entry name" value="Rhs_assc_core"/>
</dbReference>
<feature type="region of interest" description="Disordered" evidence="1">
    <location>
        <begin position="202"/>
        <end position="255"/>
    </location>
</feature>
<keyword evidence="3" id="KW-1185">Reference proteome</keyword>
<evidence type="ECO:0008006" key="4">
    <source>
        <dbReference type="Google" id="ProtNLM"/>
    </source>
</evidence>
<gene>
    <name evidence="2" type="ORF">GOAMR_08_00030</name>
</gene>
<dbReference type="Gene3D" id="2.180.10.10">
    <property type="entry name" value="RHS repeat-associated core"/>
    <property type="match status" value="1"/>
</dbReference>
<feature type="compositionally biased region" description="Basic and acidic residues" evidence="1">
    <location>
        <begin position="283"/>
        <end position="299"/>
    </location>
</feature>